<evidence type="ECO:0000313" key="3">
    <source>
        <dbReference type="EnsemblPlants" id="LPERR10G05180.2"/>
    </source>
</evidence>
<organism evidence="3 4">
    <name type="scientific">Leersia perrieri</name>
    <dbReference type="NCBI Taxonomy" id="77586"/>
    <lineage>
        <taxon>Eukaryota</taxon>
        <taxon>Viridiplantae</taxon>
        <taxon>Streptophyta</taxon>
        <taxon>Embryophyta</taxon>
        <taxon>Tracheophyta</taxon>
        <taxon>Spermatophyta</taxon>
        <taxon>Magnoliopsida</taxon>
        <taxon>Liliopsida</taxon>
        <taxon>Poales</taxon>
        <taxon>Poaceae</taxon>
        <taxon>BOP clade</taxon>
        <taxon>Oryzoideae</taxon>
        <taxon>Oryzeae</taxon>
        <taxon>Oryzinae</taxon>
        <taxon>Leersia</taxon>
    </lineage>
</organism>
<reference evidence="4" key="2">
    <citation type="submission" date="2013-12" db="EMBL/GenBank/DDBJ databases">
        <authorList>
            <person name="Yu Y."/>
            <person name="Lee S."/>
            <person name="de Baynast K."/>
            <person name="Wissotski M."/>
            <person name="Liu L."/>
            <person name="Talag J."/>
            <person name="Goicoechea J."/>
            <person name="Angelova A."/>
            <person name="Jetty R."/>
            <person name="Kudrna D."/>
            <person name="Golser W."/>
            <person name="Rivera L."/>
            <person name="Zhang J."/>
            <person name="Wing R."/>
        </authorList>
    </citation>
    <scope>NUCLEOTIDE SEQUENCE</scope>
</reference>
<dbReference type="Gene3D" id="3.90.660.10">
    <property type="match status" value="1"/>
</dbReference>
<dbReference type="Gene3D" id="3.50.50.60">
    <property type="entry name" value="FAD/NAD(P)-binding domain"/>
    <property type="match status" value="3"/>
</dbReference>
<dbReference type="EnsemblPlants" id="LPERR10G05180.2">
    <property type="protein sequence ID" value="LPERR10G05180.2"/>
    <property type="gene ID" value="LPERR10G05180"/>
</dbReference>
<evidence type="ECO:0000259" key="2">
    <source>
        <dbReference type="Pfam" id="PF01593"/>
    </source>
</evidence>
<evidence type="ECO:0000256" key="1">
    <source>
        <dbReference type="ARBA" id="ARBA00005995"/>
    </source>
</evidence>
<dbReference type="GO" id="GO:0046208">
    <property type="term" value="P:spermine catabolic process"/>
    <property type="evidence" value="ECO:0007669"/>
    <property type="project" value="UniProtKB-ARBA"/>
</dbReference>
<dbReference type="InterPro" id="IPR036188">
    <property type="entry name" value="FAD/NAD-bd_sf"/>
</dbReference>
<protein>
    <recommendedName>
        <fullName evidence="2">Amine oxidase domain-containing protein</fullName>
    </recommendedName>
</protein>
<name>A0A0D9XIZ8_9ORYZ</name>
<evidence type="ECO:0000313" key="4">
    <source>
        <dbReference type="Proteomes" id="UP000032180"/>
    </source>
</evidence>
<proteinExistence type="inferred from homology"/>
<dbReference type="PANTHER" id="PTHR10742:SF380">
    <property type="entry name" value="AMINE OXIDASE DOMAIN-CONTAINING PROTEIN"/>
    <property type="match status" value="1"/>
</dbReference>
<dbReference type="PANTHER" id="PTHR10742">
    <property type="entry name" value="FLAVIN MONOAMINE OXIDASE"/>
    <property type="match status" value="1"/>
</dbReference>
<dbReference type="GO" id="GO:0052901">
    <property type="term" value="F:spermine oxidase activity"/>
    <property type="evidence" value="ECO:0007669"/>
    <property type="project" value="UniProtKB-ARBA"/>
</dbReference>
<dbReference type="SUPFAM" id="SSF54373">
    <property type="entry name" value="FAD-linked reductases, C-terminal domain"/>
    <property type="match status" value="1"/>
</dbReference>
<reference evidence="3 4" key="1">
    <citation type="submission" date="2012-08" db="EMBL/GenBank/DDBJ databases">
        <title>Oryza genome evolution.</title>
        <authorList>
            <person name="Wing R.A."/>
        </authorList>
    </citation>
    <scope>NUCLEOTIDE SEQUENCE</scope>
</reference>
<accession>A0A0D9XIZ8</accession>
<dbReference type="InterPro" id="IPR002937">
    <property type="entry name" value="Amino_oxidase"/>
</dbReference>
<comment type="similarity">
    <text evidence="1">Belongs to the flavin monoamine oxidase family.</text>
</comment>
<keyword evidence="4" id="KW-1185">Reference proteome</keyword>
<dbReference type="GO" id="GO:1903602">
    <property type="term" value="P:thermospermine catabolic process"/>
    <property type="evidence" value="ECO:0007669"/>
    <property type="project" value="UniProtKB-ARBA"/>
</dbReference>
<sequence>MKPKPSVEIVQYTAPARVGGPKVIIIGAGMSGISAGQRLSDAGISDFMILEATDRIGGRIHKTEFAGMNVEMGANWVEGVNIDPADDKINKVNPIWTMVHDELKLNTSLSNYDHLASNTYMEEGGLYDEGFVQKTINRADEVQKYGDRLSSNEKYGDITVMAMQRFHDHLPYGPTKPVDMVIDYYTNDYEFAEPPRVTSLQSTHPLPTFADFGDNVCFVADQQGFESVVHHVARQYLETDASTGDIVDPRLLLNKVVKKIKYTTDGVVVKTEDGWLYEADYVMVSVSIGVLQSNLIRFKPHLPHLENEYPGSNILLVTVTDDESRRIEQQTDEETKAEAMEVLRKMFPNEDVPEATDILVPRWWSDRFFRGSFSNWPIGVDRYEYDLIRAPVGRVYFPGEHTSERYNGYVHGAYLAGKDSADILIECVKKGENQNECVDAGTLKYDVPGKYE</sequence>
<dbReference type="InterPro" id="IPR050281">
    <property type="entry name" value="Flavin_monoamine_oxidase"/>
</dbReference>
<dbReference type="GO" id="GO:0050660">
    <property type="term" value="F:flavin adenine dinucleotide binding"/>
    <property type="evidence" value="ECO:0007669"/>
    <property type="project" value="UniProtKB-ARBA"/>
</dbReference>
<dbReference type="Gramene" id="LPERR10G05180.2">
    <property type="protein sequence ID" value="LPERR10G05180.2"/>
    <property type="gene ID" value="LPERR10G05180"/>
</dbReference>
<feature type="domain" description="Amine oxidase" evidence="2">
    <location>
        <begin position="30"/>
        <end position="305"/>
    </location>
</feature>
<feature type="domain" description="Amine oxidase" evidence="2">
    <location>
        <begin position="310"/>
        <end position="424"/>
    </location>
</feature>
<dbReference type="Proteomes" id="UP000032180">
    <property type="component" value="Chromosome 10"/>
</dbReference>
<dbReference type="Pfam" id="PF01593">
    <property type="entry name" value="Amino_oxidase"/>
    <property type="match status" value="2"/>
</dbReference>
<dbReference type="SMR" id="A0A0D9XIZ8"/>
<dbReference type="AlphaFoldDB" id="A0A0D9XIZ8"/>
<dbReference type="SUPFAM" id="SSF51905">
    <property type="entry name" value="FAD/NAD(P)-binding domain"/>
    <property type="match status" value="1"/>
</dbReference>
<reference evidence="3" key="3">
    <citation type="submission" date="2015-04" db="UniProtKB">
        <authorList>
            <consortium name="EnsemblPlants"/>
        </authorList>
    </citation>
    <scope>IDENTIFICATION</scope>
</reference>